<comment type="catalytic activity">
    <reaction evidence="11">
        <text>a 5,6-dihydrouridine in tRNA + NAD(+) = a uridine in tRNA + NADH + H(+)</text>
        <dbReference type="Rhea" id="RHEA:54452"/>
        <dbReference type="Rhea" id="RHEA-COMP:13339"/>
        <dbReference type="Rhea" id="RHEA-COMP:13887"/>
        <dbReference type="ChEBI" id="CHEBI:15378"/>
        <dbReference type="ChEBI" id="CHEBI:57540"/>
        <dbReference type="ChEBI" id="CHEBI:57945"/>
        <dbReference type="ChEBI" id="CHEBI:65315"/>
        <dbReference type="ChEBI" id="CHEBI:74443"/>
    </reaction>
</comment>
<accession>A0A2H0KCG9</accession>
<dbReference type="PANTHER" id="PTHR11082">
    <property type="entry name" value="TRNA-DIHYDROURIDINE SYNTHASE"/>
    <property type="match status" value="1"/>
</dbReference>
<reference evidence="16 17" key="1">
    <citation type="submission" date="2017-09" db="EMBL/GenBank/DDBJ databases">
        <title>Depth-based differentiation of microbial function through sediment-hosted aquifers and enrichment of novel symbionts in the deep terrestrial subsurface.</title>
        <authorList>
            <person name="Probst A.J."/>
            <person name="Ladd B."/>
            <person name="Jarett J.K."/>
            <person name="Geller-Mcgrath D.E."/>
            <person name="Sieber C.M."/>
            <person name="Emerson J.B."/>
            <person name="Anantharaman K."/>
            <person name="Thomas B.C."/>
            <person name="Malmstrom R."/>
            <person name="Stieglmeier M."/>
            <person name="Klingl A."/>
            <person name="Woyke T."/>
            <person name="Ryan C.M."/>
            <person name="Banfield J.F."/>
        </authorList>
    </citation>
    <scope>NUCLEOTIDE SEQUENCE [LARGE SCALE GENOMIC DNA]</scope>
    <source>
        <strain evidence="16">CG11_big_fil_rev_8_21_14_0_20_46_11</strain>
    </source>
</reference>
<dbReference type="GO" id="GO:0000049">
    <property type="term" value="F:tRNA binding"/>
    <property type="evidence" value="ECO:0007669"/>
    <property type="project" value="UniProtKB-KW"/>
</dbReference>
<evidence type="ECO:0000256" key="12">
    <source>
        <dbReference type="PIRNR" id="PIRNR006621"/>
    </source>
</evidence>
<evidence type="ECO:0000313" key="16">
    <source>
        <dbReference type="EMBL" id="PIQ68958.1"/>
    </source>
</evidence>
<dbReference type="Pfam" id="PF01207">
    <property type="entry name" value="Dus"/>
    <property type="match status" value="1"/>
</dbReference>
<organism evidence="16 17">
    <name type="scientific">Candidatus Taylorbacteria bacterium CG11_big_fil_rev_8_21_14_0_20_46_11</name>
    <dbReference type="NCBI Taxonomy" id="1975025"/>
    <lineage>
        <taxon>Bacteria</taxon>
        <taxon>Candidatus Tayloriibacteriota</taxon>
    </lineage>
</organism>
<evidence type="ECO:0000256" key="2">
    <source>
        <dbReference type="ARBA" id="ARBA00002790"/>
    </source>
</evidence>
<dbReference type="SUPFAM" id="SSF51395">
    <property type="entry name" value="FMN-linked oxidoreductases"/>
    <property type="match status" value="1"/>
</dbReference>
<keyword evidence="3" id="KW-0820">tRNA-binding</keyword>
<comment type="catalytic activity">
    <reaction evidence="10">
        <text>a 5,6-dihydrouridine in tRNA + NADP(+) = a uridine in tRNA + NADPH + H(+)</text>
        <dbReference type="Rhea" id="RHEA:23624"/>
        <dbReference type="Rhea" id="RHEA-COMP:13339"/>
        <dbReference type="Rhea" id="RHEA-COMP:13887"/>
        <dbReference type="ChEBI" id="CHEBI:15378"/>
        <dbReference type="ChEBI" id="CHEBI:57783"/>
        <dbReference type="ChEBI" id="CHEBI:58349"/>
        <dbReference type="ChEBI" id="CHEBI:65315"/>
        <dbReference type="ChEBI" id="CHEBI:74443"/>
    </reaction>
</comment>
<evidence type="ECO:0000256" key="14">
    <source>
        <dbReference type="PIRSR" id="PIRSR006621-2"/>
    </source>
</evidence>
<dbReference type="InterPro" id="IPR018517">
    <property type="entry name" value="tRNA_hU_synthase_CS"/>
</dbReference>
<feature type="binding site" evidence="14">
    <location>
        <position position="173"/>
    </location>
    <ligand>
        <name>FMN</name>
        <dbReference type="ChEBI" id="CHEBI:58210"/>
    </ligand>
</feature>
<keyword evidence="4 12" id="KW-0285">Flavoprotein</keyword>
<evidence type="ECO:0000259" key="15">
    <source>
        <dbReference type="Pfam" id="PF01207"/>
    </source>
</evidence>
<evidence type="ECO:0000256" key="3">
    <source>
        <dbReference type="ARBA" id="ARBA00022555"/>
    </source>
</evidence>
<keyword evidence="8" id="KW-0694">RNA-binding</keyword>
<dbReference type="PIRSF" id="PIRSF006621">
    <property type="entry name" value="Dus"/>
    <property type="match status" value="1"/>
</dbReference>
<evidence type="ECO:0000256" key="13">
    <source>
        <dbReference type="PIRSR" id="PIRSR006621-1"/>
    </source>
</evidence>
<sequence length="336" mass="37560">MNLGFWGKLQKPILVLAPMADVTDVAFRRVIASCGRPDVMWTEFVSADGLVHPQGQKKLLIDLSYTPAERPIVAQLFSGRPEKMYEGAKIVKELGFDGLDINMGCPDRGIEKSGAGASLIKKPALAREIIRVAKEGMGDLPVSVKTRLGYNKDTLEEWLPELLAEKPAVVTMHARTRKEMSDVPARWNRIEDAVDIRNKLNSETLIFGNGDVMSLADARKKAKETGADGIMLGRAIFGNPWLFGETHKQKINESDINPLLVDRFVAQRLGVLIEHTKLFEELLGEHKNFAIMKKHFKAYVEGFVGAKDLRVKLMEARDAKDVEDTITQFLRTFVCN</sequence>
<dbReference type="InterPro" id="IPR013785">
    <property type="entry name" value="Aldolase_TIM"/>
</dbReference>
<feature type="binding site" evidence="14">
    <location>
        <begin position="233"/>
        <end position="234"/>
    </location>
    <ligand>
        <name>FMN</name>
        <dbReference type="ChEBI" id="CHEBI:58210"/>
    </ligand>
</feature>
<feature type="active site" description="Proton donor" evidence="13">
    <location>
        <position position="105"/>
    </location>
</feature>
<feature type="domain" description="DUS-like FMN-binding" evidence="15">
    <location>
        <begin position="16"/>
        <end position="329"/>
    </location>
</feature>
<dbReference type="Gene3D" id="1.10.1200.80">
    <property type="entry name" value="Putative flavin oxidoreducatase, domain 2"/>
    <property type="match status" value="1"/>
</dbReference>
<evidence type="ECO:0000256" key="1">
    <source>
        <dbReference type="ARBA" id="ARBA00001917"/>
    </source>
</evidence>
<keyword evidence="6 12" id="KW-0819">tRNA processing</keyword>
<keyword evidence="9 12" id="KW-0560">Oxidoreductase</keyword>
<evidence type="ECO:0000256" key="10">
    <source>
        <dbReference type="ARBA" id="ARBA00048205"/>
    </source>
</evidence>
<dbReference type="GO" id="GO:0017150">
    <property type="term" value="F:tRNA dihydrouridine synthase activity"/>
    <property type="evidence" value="ECO:0007669"/>
    <property type="project" value="InterPro"/>
</dbReference>
<keyword evidence="5 12" id="KW-0288">FMN</keyword>
<evidence type="ECO:0000256" key="9">
    <source>
        <dbReference type="ARBA" id="ARBA00023002"/>
    </source>
</evidence>
<dbReference type="PANTHER" id="PTHR11082:SF25">
    <property type="entry name" value="DUS-LIKE FMN-BINDING DOMAIN-CONTAINING PROTEIN"/>
    <property type="match status" value="1"/>
</dbReference>
<evidence type="ECO:0000256" key="4">
    <source>
        <dbReference type="ARBA" id="ARBA00022630"/>
    </source>
</evidence>
<dbReference type="EC" id="1.3.1.-" evidence="12"/>
<evidence type="ECO:0000256" key="5">
    <source>
        <dbReference type="ARBA" id="ARBA00022643"/>
    </source>
</evidence>
<comment type="similarity">
    <text evidence="12">Belongs to the dus family.</text>
</comment>
<evidence type="ECO:0000256" key="8">
    <source>
        <dbReference type="ARBA" id="ARBA00022884"/>
    </source>
</evidence>
<dbReference type="Gene3D" id="3.20.20.70">
    <property type="entry name" value="Aldolase class I"/>
    <property type="match status" value="1"/>
</dbReference>
<evidence type="ECO:0000256" key="6">
    <source>
        <dbReference type="ARBA" id="ARBA00022694"/>
    </source>
</evidence>
<protein>
    <recommendedName>
        <fullName evidence="12">tRNA-dihydrouridine synthase</fullName>
        <ecNumber evidence="12">1.3.1.-</ecNumber>
    </recommendedName>
</protein>
<dbReference type="EMBL" id="PCVG01000017">
    <property type="protein sequence ID" value="PIQ68958.1"/>
    <property type="molecule type" value="Genomic_DNA"/>
</dbReference>
<feature type="binding site" evidence="14">
    <location>
        <begin position="18"/>
        <end position="20"/>
    </location>
    <ligand>
        <name>FMN</name>
        <dbReference type="ChEBI" id="CHEBI:58210"/>
    </ligand>
</feature>
<comment type="caution">
    <text evidence="16">The sequence shown here is derived from an EMBL/GenBank/DDBJ whole genome shotgun (WGS) entry which is preliminary data.</text>
</comment>
<dbReference type="GO" id="GO:0050660">
    <property type="term" value="F:flavin adenine dinucleotide binding"/>
    <property type="evidence" value="ECO:0007669"/>
    <property type="project" value="InterPro"/>
</dbReference>
<comment type="function">
    <text evidence="2 12">Catalyzes the synthesis of 5,6-dihydrouridine (D), a modified base found in the D-loop of most tRNAs, via the reduction of the C5-C6 double bond in target uridines.</text>
</comment>
<feature type="binding site" evidence="14">
    <location>
        <position position="75"/>
    </location>
    <ligand>
        <name>FMN</name>
        <dbReference type="ChEBI" id="CHEBI:58210"/>
    </ligand>
</feature>
<keyword evidence="14" id="KW-0547">Nucleotide-binding</keyword>
<evidence type="ECO:0000256" key="11">
    <source>
        <dbReference type="ARBA" id="ARBA00048802"/>
    </source>
</evidence>
<evidence type="ECO:0000256" key="7">
    <source>
        <dbReference type="ARBA" id="ARBA00022857"/>
    </source>
</evidence>
<dbReference type="InterPro" id="IPR024036">
    <property type="entry name" value="tRNA-dHydroUridine_Synthase_C"/>
</dbReference>
<dbReference type="CDD" id="cd02801">
    <property type="entry name" value="DUS_like_FMN"/>
    <property type="match status" value="1"/>
</dbReference>
<dbReference type="AlphaFoldDB" id="A0A2H0KCG9"/>
<comment type="cofactor">
    <cofactor evidence="1 12 14">
        <name>FMN</name>
        <dbReference type="ChEBI" id="CHEBI:58210"/>
    </cofactor>
</comment>
<keyword evidence="7" id="KW-0521">NADP</keyword>
<evidence type="ECO:0000313" key="17">
    <source>
        <dbReference type="Proteomes" id="UP000229342"/>
    </source>
</evidence>
<gene>
    <name evidence="16" type="ORF">COV91_01370</name>
</gene>
<dbReference type="Proteomes" id="UP000229342">
    <property type="component" value="Unassembled WGS sequence"/>
</dbReference>
<dbReference type="PROSITE" id="PS01136">
    <property type="entry name" value="UPF0034"/>
    <property type="match status" value="1"/>
</dbReference>
<feature type="binding site" evidence="14">
    <location>
        <position position="145"/>
    </location>
    <ligand>
        <name>FMN</name>
        <dbReference type="ChEBI" id="CHEBI:58210"/>
    </ligand>
</feature>
<dbReference type="InterPro" id="IPR001269">
    <property type="entry name" value="DUS_fam"/>
</dbReference>
<proteinExistence type="inferred from homology"/>
<dbReference type="InterPro" id="IPR035587">
    <property type="entry name" value="DUS-like_FMN-bd"/>
</dbReference>
<name>A0A2H0KCG9_9BACT</name>